<organism evidence="2">
    <name type="scientific">marine sediment metagenome</name>
    <dbReference type="NCBI Taxonomy" id="412755"/>
    <lineage>
        <taxon>unclassified sequences</taxon>
        <taxon>metagenomes</taxon>
        <taxon>ecological metagenomes</taxon>
    </lineage>
</organism>
<evidence type="ECO:0000313" key="2">
    <source>
        <dbReference type="EMBL" id="GAH12842.1"/>
    </source>
</evidence>
<feature type="non-terminal residue" evidence="2">
    <location>
        <position position="57"/>
    </location>
</feature>
<evidence type="ECO:0000256" key="1">
    <source>
        <dbReference type="SAM" id="Phobius"/>
    </source>
</evidence>
<comment type="caution">
    <text evidence="2">The sequence shown here is derived from an EMBL/GenBank/DDBJ whole genome shotgun (WGS) entry which is preliminary data.</text>
</comment>
<name>X1CY94_9ZZZZ</name>
<keyword evidence="1" id="KW-0472">Membrane</keyword>
<keyword evidence="1" id="KW-0812">Transmembrane</keyword>
<accession>X1CY94</accession>
<keyword evidence="1" id="KW-1133">Transmembrane helix</keyword>
<dbReference type="EMBL" id="BART01035277">
    <property type="protein sequence ID" value="GAH12842.1"/>
    <property type="molecule type" value="Genomic_DNA"/>
</dbReference>
<feature type="transmembrane region" description="Helical" evidence="1">
    <location>
        <begin position="12"/>
        <end position="33"/>
    </location>
</feature>
<gene>
    <name evidence="2" type="ORF">S01H4_59995</name>
</gene>
<dbReference type="AlphaFoldDB" id="X1CY94"/>
<protein>
    <submittedName>
        <fullName evidence="2">Uncharacterized protein</fullName>
    </submittedName>
</protein>
<sequence length="57" mass="6194">MEVLLFNMKKRILKKSVVIAIMLLFIGIGIIPATGTIDIKQSTIMNLDGITLYVGGS</sequence>
<reference evidence="2" key="1">
    <citation type="journal article" date="2014" name="Front. Microbiol.">
        <title>High frequency of phylogenetically diverse reductive dehalogenase-homologous genes in deep subseafloor sedimentary metagenomes.</title>
        <authorList>
            <person name="Kawai M."/>
            <person name="Futagami T."/>
            <person name="Toyoda A."/>
            <person name="Takaki Y."/>
            <person name="Nishi S."/>
            <person name="Hori S."/>
            <person name="Arai W."/>
            <person name="Tsubouchi T."/>
            <person name="Morono Y."/>
            <person name="Uchiyama I."/>
            <person name="Ito T."/>
            <person name="Fujiyama A."/>
            <person name="Inagaki F."/>
            <person name="Takami H."/>
        </authorList>
    </citation>
    <scope>NUCLEOTIDE SEQUENCE</scope>
    <source>
        <strain evidence="2">Expedition CK06-06</strain>
    </source>
</reference>
<proteinExistence type="predicted"/>